<comment type="cofactor">
    <cofactor evidence="1">
        <name>[4Fe-4S] cluster</name>
        <dbReference type="ChEBI" id="CHEBI:49883"/>
    </cofactor>
</comment>
<evidence type="ECO:0000256" key="2">
    <source>
        <dbReference type="ARBA" id="ARBA00008343"/>
    </source>
</evidence>
<keyword evidence="12" id="KW-0540">Nuclease</keyword>
<keyword evidence="12" id="KW-0255">Endonuclease</keyword>
<dbReference type="SUPFAM" id="SSF48150">
    <property type="entry name" value="DNA-glycosylase"/>
    <property type="match status" value="1"/>
</dbReference>
<feature type="domain" description="HhH-GPD" evidence="11">
    <location>
        <begin position="88"/>
        <end position="235"/>
    </location>
</feature>
<evidence type="ECO:0000256" key="10">
    <source>
        <dbReference type="ARBA" id="ARBA00023295"/>
    </source>
</evidence>
<dbReference type="InterPro" id="IPR023170">
    <property type="entry name" value="HhH_base_excis_C"/>
</dbReference>
<dbReference type="FunFam" id="1.10.340.30:FF:000001">
    <property type="entry name" value="Endonuclease III"/>
    <property type="match status" value="1"/>
</dbReference>
<organism evidence="12 13">
    <name type="scientific">Aurantimonas manganoxydans (strain ATCC BAA-1229 / DSM 21871 / SI85-9A1)</name>
    <dbReference type="NCBI Taxonomy" id="287752"/>
    <lineage>
        <taxon>Bacteria</taxon>
        <taxon>Pseudomonadati</taxon>
        <taxon>Pseudomonadota</taxon>
        <taxon>Alphaproteobacteria</taxon>
        <taxon>Hyphomicrobiales</taxon>
        <taxon>Aurantimonadaceae</taxon>
        <taxon>Aurantimonas</taxon>
    </lineage>
</organism>
<evidence type="ECO:0000256" key="4">
    <source>
        <dbReference type="ARBA" id="ARBA00022723"/>
    </source>
</evidence>
<dbReference type="Pfam" id="PF10576">
    <property type="entry name" value="EndIII_4Fe-2S"/>
    <property type="match status" value="1"/>
</dbReference>
<keyword evidence="3" id="KW-0004">4Fe-4S</keyword>
<evidence type="ECO:0000256" key="6">
    <source>
        <dbReference type="ARBA" id="ARBA00022801"/>
    </source>
</evidence>
<dbReference type="HOGENOM" id="CLU_012862_3_0_5"/>
<evidence type="ECO:0000259" key="11">
    <source>
        <dbReference type="SMART" id="SM00478"/>
    </source>
</evidence>
<evidence type="ECO:0000256" key="5">
    <source>
        <dbReference type="ARBA" id="ARBA00022763"/>
    </source>
</evidence>
<evidence type="ECO:0000256" key="9">
    <source>
        <dbReference type="ARBA" id="ARBA00023204"/>
    </source>
</evidence>
<dbReference type="Proteomes" id="UP000000321">
    <property type="component" value="Unassembled WGS sequence"/>
</dbReference>
<dbReference type="GO" id="GO:0046872">
    <property type="term" value="F:metal ion binding"/>
    <property type="evidence" value="ECO:0007669"/>
    <property type="project" value="UniProtKB-KW"/>
</dbReference>
<dbReference type="GO" id="GO:0006285">
    <property type="term" value="P:base-excision repair, AP site formation"/>
    <property type="evidence" value="ECO:0007669"/>
    <property type="project" value="TreeGrafter"/>
</dbReference>
<dbReference type="EMBL" id="AAPJ01000007">
    <property type="protein sequence ID" value="EAS48712.1"/>
    <property type="molecule type" value="Genomic_DNA"/>
</dbReference>
<gene>
    <name evidence="12" type="ORF">SI859A1_03348</name>
</gene>
<dbReference type="GO" id="GO:0004519">
    <property type="term" value="F:endonuclease activity"/>
    <property type="evidence" value="ECO:0007669"/>
    <property type="project" value="UniProtKB-KW"/>
</dbReference>
<dbReference type="InterPro" id="IPR004035">
    <property type="entry name" value="Endouclease-III_FeS-bd_BS"/>
</dbReference>
<dbReference type="GO" id="GO:0051539">
    <property type="term" value="F:4 iron, 4 sulfur cluster binding"/>
    <property type="evidence" value="ECO:0007669"/>
    <property type="project" value="UniProtKB-KW"/>
</dbReference>
<keyword evidence="13" id="KW-1185">Reference proteome</keyword>
<keyword evidence="8" id="KW-0411">Iron-sulfur</keyword>
<evidence type="ECO:0000256" key="3">
    <source>
        <dbReference type="ARBA" id="ARBA00022485"/>
    </source>
</evidence>
<dbReference type="Pfam" id="PF00633">
    <property type="entry name" value="HHH"/>
    <property type="match status" value="1"/>
</dbReference>
<dbReference type="InterPro" id="IPR003651">
    <property type="entry name" value="Endonuclease3_FeS-loop_motif"/>
</dbReference>
<dbReference type="CDD" id="cd00056">
    <property type="entry name" value="ENDO3c"/>
    <property type="match status" value="1"/>
</dbReference>
<keyword evidence="10" id="KW-0326">Glycosidase</keyword>
<dbReference type="AlphaFoldDB" id="Q1YF33"/>
<dbReference type="GO" id="GO:0019104">
    <property type="term" value="F:DNA N-glycosylase activity"/>
    <property type="evidence" value="ECO:0007669"/>
    <property type="project" value="TreeGrafter"/>
</dbReference>
<keyword evidence="9" id="KW-0234">DNA repair</keyword>
<evidence type="ECO:0000313" key="12">
    <source>
        <dbReference type="EMBL" id="EAS48712.1"/>
    </source>
</evidence>
<keyword evidence="6" id="KW-0378">Hydrolase</keyword>
<evidence type="ECO:0000256" key="1">
    <source>
        <dbReference type="ARBA" id="ARBA00001966"/>
    </source>
</evidence>
<dbReference type="Pfam" id="PF00730">
    <property type="entry name" value="HhH-GPD"/>
    <property type="match status" value="1"/>
</dbReference>
<dbReference type="Gene3D" id="1.10.1670.10">
    <property type="entry name" value="Helix-hairpin-Helix base-excision DNA repair enzymes (C-terminal)"/>
    <property type="match status" value="1"/>
</dbReference>
<dbReference type="InterPro" id="IPR011257">
    <property type="entry name" value="DNA_glycosylase"/>
</dbReference>
<dbReference type="SMART" id="SM00478">
    <property type="entry name" value="ENDO3c"/>
    <property type="match status" value="1"/>
</dbReference>
<dbReference type="PROSITE" id="PS00764">
    <property type="entry name" value="ENDONUCLEASE_III_1"/>
    <property type="match status" value="1"/>
</dbReference>
<proteinExistence type="inferred from homology"/>
<dbReference type="Gene3D" id="1.10.340.30">
    <property type="entry name" value="Hypothetical protein, domain 2"/>
    <property type="match status" value="1"/>
</dbReference>
<dbReference type="GO" id="GO:0003677">
    <property type="term" value="F:DNA binding"/>
    <property type="evidence" value="ECO:0007669"/>
    <property type="project" value="InterPro"/>
</dbReference>
<dbReference type="PANTHER" id="PTHR10359">
    <property type="entry name" value="A/G-SPECIFIC ADENINE GLYCOSYLASE/ENDONUCLEASE III"/>
    <property type="match status" value="1"/>
</dbReference>
<keyword evidence="7" id="KW-0408">Iron</keyword>
<keyword evidence="5" id="KW-0227">DNA damage</keyword>
<dbReference type="InterPro" id="IPR003265">
    <property type="entry name" value="HhH-GPD_domain"/>
</dbReference>
<comment type="similarity">
    <text evidence="2">Belongs to the Nth/MutY family.</text>
</comment>
<evidence type="ECO:0000256" key="7">
    <source>
        <dbReference type="ARBA" id="ARBA00023004"/>
    </source>
</evidence>
<keyword evidence="4" id="KW-0479">Metal-binding</keyword>
<evidence type="ECO:0000313" key="13">
    <source>
        <dbReference type="Proteomes" id="UP000000321"/>
    </source>
</evidence>
<evidence type="ECO:0000256" key="8">
    <source>
        <dbReference type="ARBA" id="ARBA00023014"/>
    </source>
</evidence>
<sequence>MTCGLPRRGPVPGQAVAFADLHTALSELPDQGRTRPVAGRMSDMAVLPEAAVETVFQRLAAEMPGRTATAKGPKDQPDPFRSLVSCVLSAQSLDRNTAAAAEALFAMATTPQAMLVLGEEAIARAIRPCGLYNMKARNLTRLCQALLQTHGGVVPQDRAGLMALPGVGRKCADIVLSFTFGQDVIAVDTHVHRVANRIGLTAARGADATADQLAARAPDWAQGDGHFWLIQFGKAVCVARRPRCEACMLTDLCLWFTANRDVAAS</sequence>
<dbReference type="BioCyc" id="AURANTIMONAS:SI859A1_03348-MONOMER"/>
<reference evidence="12 13" key="1">
    <citation type="journal article" date="2008" name="Appl. Environ. Microbiol.">
        <title>Genomic insights into Mn(II) oxidation by the marine alphaproteobacterium Aurantimonas sp. strain SI85-9A1.</title>
        <authorList>
            <person name="Dick G.J."/>
            <person name="Podell S."/>
            <person name="Johnson H.A."/>
            <person name="Rivera-Espinoza Y."/>
            <person name="Bernier-Latmani R."/>
            <person name="McCarthy J.K."/>
            <person name="Torpey J.W."/>
            <person name="Clement B.G."/>
            <person name="Gaasterland T."/>
            <person name="Tebo B.M."/>
        </authorList>
    </citation>
    <scope>NUCLEOTIDE SEQUENCE [LARGE SCALE GENOMIC DNA]</scope>
    <source>
        <strain evidence="12 13">SI85-9A1</strain>
    </source>
</reference>
<name>Q1YF33_AURMS</name>
<dbReference type="SMART" id="SM00525">
    <property type="entry name" value="FES"/>
    <property type="match status" value="1"/>
</dbReference>
<dbReference type="InterPro" id="IPR000445">
    <property type="entry name" value="HhH_motif"/>
</dbReference>
<dbReference type="PANTHER" id="PTHR10359:SF18">
    <property type="entry name" value="ENDONUCLEASE III"/>
    <property type="match status" value="1"/>
</dbReference>
<comment type="caution">
    <text evidence="12">The sequence shown here is derived from an EMBL/GenBank/DDBJ whole genome shotgun (WGS) entry which is preliminary data.</text>
</comment>
<protein>
    <submittedName>
        <fullName evidence="12">Endonuclease III</fullName>
    </submittedName>
</protein>
<accession>Q1YF33</accession>